<evidence type="ECO:0000313" key="2">
    <source>
        <dbReference type="EMBL" id="KAK3096209.1"/>
    </source>
</evidence>
<dbReference type="PANTHER" id="PTHR14485:SF2">
    <property type="entry name" value="FUNGAL STAND N-TERMINAL GOODBYE DOMAIN-CONTAINING PROTEIN"/>
    <property type="match status" value="1"/>
</dbReference>
<comment type="caution">
    <text evidence="2">The sequence shown here is derived from an EMBL/GenBank/DDBJ whole genome shotgun (WGS) entry which is preliminary data.</text>
</comment>
<dbReference type="InterPro" id="IPR011990">
    <property type="entry name" value="TPR-like_helical_dom_sf"/>
</dbReference>
<dbReference type="Gene3D" id="1.25.40.10">
    <property type="entry name" value="Tetratricopeptide repeat domain"/>
    <property type="match status" value="1"/>
</dbReference>
<name>A0AA89BZE5_PINIB</name>
<evidence type="ECO:0000313" key="3">
    <source>
        <dbReference type="Proteomes" id="UP001186944"/>
    </source>
</evidence>
<reference evidence="2" key="1">
    <citation type="submission" date="2019-08" db="EMBL/GenBank/DDBJ databases">
        <title>The improved chromosome-level genome for the pearl oyster Pinctada fucata martensii using PacBio sequencing and Hi-C.</title>
        <authorList>
            <person name="Zheng Z."/>
        </authorList>
    </citation>
    <scope>NUCLEOTIDE SEQUENCE</scope>
    <source>
        <strain evidence="2">ZZ-2019</strain>
        <tissue evidence="2">Adductor muscle</tissue>
    </source>
</reference>
<feature type="compositionally biased region" description="Polar residues" evidence="1">
    <location>
        <begin position="24"/>
        <end position="33"/>
    </location>
</feature>
<dbReference type="PANTHER" id="PTHR14485">
    <property type="entry name" value="TETRATRICOPEPTIDE REPEAT PROTEIN 23"/>
    <property type="match status" value="1"/>
</dbReference>
<dbReference type="SUPFAM" id="SSF48452">
    <property type="entry name" value="TPR-like"/>
    <property type="match status" value="1"/>
</dbReference>
<accession>A0AA89BZE5</accession>
<feature type="compositionally biased region" description="Acidic residues" evidence="1">
    <location>
        <begin position="39"/>
        <end position="60"/>
    </location>
</feature>
<gene>
    <name evidence="2" type="ORF">FSP39_024494</name>
</gene>
<feature type="region of interest" description="Disordered" evidence="1">
    <location>
        <begin position="1"/>
        <end position="65"/>
    </location>
</feature>
<evidence type="ECO:0000256" key="1">
    <source>
        <dbReference type="SAM" id="MobiDB-lite"/>
    </source>
</evidence>
<dbReference type="EMBL" id="VSWD01000008">
    <property type="protein sequence ID" value="KAK3096209.1"/>
    <property type="molecule type" value="Genomic_DNA"/>
</dbReference>
<dbReference type="InterPro" id="IPR042621">
    <property type="entry name" value="TTC23/TTC23L"/>
</dbReference>
<sequence length="239" mass="27205">MSSDEDIGLGEGGPMMVEVKKTSVHPSSRSPQRTQRDDYSDDYESDEEIWSEGEEDEEVMETSRPSGRRILYGADHWKLARSHCNLAEAYLEMKAGYSPQADHHSEIAKTIMLNSVTSYTTEQEKADIYDVLFKIYHTQGRALTTLKKYGEAEGLLAKADKVCGELSKLSCLSQDDLDDYEIKLAQATARLYWKQKKYAVAGSQYDKLLKLIEERHGMDCPQLIPVYQEYGKISFINIH</sequence>
<protein>
    <submittedName>
        <fullName evidence="2">Uncharacterized protein</fullName>
    </submittedName>
</protein>
<proteinExistence type="predicted"/>
<organism evidence="2 3">
    <name type="scientific">Pinctada imbricata</name>
    <name type="common">Atlantic pearl-oyster</name>
    <name type="synonym">Pinctada martensii</name>
    <dbReference type="NCBI Taxonomy" id="66713"/>
    <lineage>
        <taxon>Eukaryota</taxon>
        <taxon>Metazoa</taxon>
        <taxon>Spiralia</taxon>
        <taxon>Lophotrochozoa</taxon>
        <taxon>Mollusca</taxon>
        <taxon>Bivalvia</taxon>
        <taxon>Autobranchia</taxon>
        <taxon>Pteriomorphia</taxon>
        <taxon>Pterioida</taxon>
        <taxon>Pterioidea</taxon>
        <taxon>Pteriidae</taxon>
        <taxon>Pinctada</taxon>
    </lineage>
</organism>
<dbReference type="Proteomes" id="UP001186944">
    <property type="component" value="Unassembled WGS sequence"/>
</dbReference>
<dbReference type="AlphaFoldDB" id="A0AA89BZE5"/>
<keyword evidence="3" id="KW-1185">Reference proteome</keyword>